<gene>
    <name evidence="10" type="primary">Contig16111.g17169</name>
    <name evidence="10" type="ORF">STYLEM_8749</name>
</gene>
<comment type="catalytic activity">
    <reaction evidence="7">
        <text>arsenic triglutathione + 2 [thioredoxin]-dithiol + 2 S-adenosyl-L-methionine + H2O = dimethylarsinous acid + 2 [thioredoxin]-disulfide + 3 glutathione + 2 S-adenosyl-L-homocysteine + 2 H(+)</text>
        <dbReference type="Rhea" id="RHEA:69464"/>
        <dbReference type="Rhea" id="RHEA-COMP:10698"/>
        <dbReference type="Rhea" id="RHEA-COMP:10700"/>
        <dbReference type="ChEBI" id="CHEBI:15377"/>
        <dbReference type="ChEBI" id="CHEBI:15378"/>
        <dbReference type="ChEBI" id="CHEBI:23808"/>
        <dbReference type="ChEBI" id="CHEBI:29950"/>
        <dbReference type="ChEBI" id="CHEBI:50058"/>
        <dbReference type="ChEBI" id="CHEBI:57856"/>
        <dbReference type="ChEBI" id="CHEBI:57925"/>
        <dbReference type="ChEBI" id="CHEBI:59789"/>
        <dbReference type="ChEBI" id="CHEBI:183640"/>
        <dbReference type="EC" id="2.1.1.137"/>
    </reaction>
</comment>
<organism evidence="10 11">
    <name type="scientific">Stylonychia lemnae</name>
    <name type="common">Ciliate</name>
    <dbReference type="NCBI Taxonomy" id="5949"/>
    <lineage>
        <taxon>Eukaryota</taxon>
        <taxon>Sar</taxon>
        <taxon>Alveolata</taxon>
        <taxon>Ciliophora</taxon>
        <taxon>Intramacronucleata</taxon>
        <taxon>Spirotrichea</taxon>
        <taxon>Stichotrichia</taxon>
        <taxon>Sporadotrichida</taxon>
        <taxon>Oxytrichidae</taxon>
        <taxon>Stylonychinae</taxon>
        <taxon>Stylonychia</taxon>
    </lineage>
</organism>
<keyword evidence="10" id="KW-0489">Methyltransferase</keyword>
<evidence type="ECO:0000256" key="7">
    <source>
        <dbReference type="ARBA" id="ARBA00047943"/>
    </source>
</evidence>
<proteinExistence type="inferred from homology"/>
<protein>
    <recommendedName>
        <fullName evidence="5">Arsenite methyltransferase</fullName>
        <ecNumber evidence="4">2.1.1.137</ecNumber>
    </recommendedName>
</protein>
<dbReference type="GO" id="GO:0030791">
    <property type="term" value="F:arsenite methyltransferase activity"/>
    <property type="evidence" value="ECO:0007669"/>
    <property type="project" value="UniProtKB-EC"/>
</dbReference>
<sequence>MDIVDLQKDVQNYYGKTITQTKDLVTNACCLADPGFSEKEQEILTQIHPEIIDKFYGCGSPIPSVIEGCTILDLGCGTGRDCYLASGLVGEKGKVIGVDMTDEQLEVARRHQEYHKEKFGYSESNVTFLKGTIEDLKTIGVEDQSVDVVISNCVINLSGDKKKVFEEIWRILKVGGELYFSDIFSDRRIPDHLRKDSVLWGECLSGALYVEDFRRMMQSVGFQSNYTVKKSRVTIDNKMVQLQVGEIKFYSITIRAFKIPEIEDKCEDYGQEAYYLGTVEGMPDEFRVDQTHLFKRGEPVRICKNFALIFKQSRLAPHFEVSDEQDHLGILDMPGVCDSTTDGCC</sequence>
<evidence type="ECO:0000256" key="3">
    <source>
        <dbReference type="ARBA" id="ARBA00034487"/>
    </source>
</evidence>
<accession>A0A078AE03</accession>
<dbReference type="OMA" id="EPACEDY"/>
<evidence type="ECO:0000256" key="1">
    <source>
        <dbReference type="ARBA" id="ARBA00022679"/>
    </source>
</evidence>
<keyword evidence="2" id="KW-0949">S-adenosyl-L-methionine</keyword>
<evidence type="ECO:0000256" key="2">
    <source>
        <dbReference type="ARBA" id="ARBA00022691"/>
    </source>
</evidence>
<dbReference type="GO" id="GO:0032259">
    <property type="term" value="P:methylation"/>
    <property type="evidence" value="ECO:0007669"/>
    <property type="project" value="UniProtKB-KW"/>
</dbReference>
<keyword evidence="1 10" id="KW-0808">Transferase</keyword>
<dbReference type="OrthoDB" id="8300214at2759"/>
<reference evidence="10 11" key="1">
    <citation type="submission" date="2014-06" db="EMBL/GenBank/DDBJ databases">
        <authorList>
            <person name="Swart Estienne"/>
        </authorList>
    </citation>
    <scope>NUCLEOTIDE SEQUENCE [LARGE SCALE GENOMIC DNA]</scope>
    <source>
        <strain evidence="10 11">130c</strain>
    </source>
</reference>
<dbReference type="Gene3D" id="3.40.50.150">
    <property type="entry name" value="Vaccinia Virus protein VP39"/>
    <property type="match status" value="1"/>
</dbReference>
<dbReference type="AlphaFoldDB" id="A0A078AE03"/>
<evidence type="ECO:0000313" key="10">
    <source>
        <dbReference type="EMBL" id="CDW79757.1"/>
    </source>
</evidence>
<dbReference type="Gene3D" id="3.40.5.100">
    <property type="match status" value="1"/>
</dbReference>
<comment type="catalytic activity">
    <reaction evidence="8">
        <text>arsenic triglutathione + 3 [thioredoxin]-dithiol + 3 S-adenosyl-L-methionine = trimethylarsine + 3 [thioredoxin]-disulfide + 3 glutathione + 3 S-adenosyl-L-homocysteine + 3 H(+)</text>
        <dbReference type="Rhea" id="RHEA:69432"/>
        <dbReference type="Rhea" id="RHEA-COMP:10698"/>
        <dbReference type="Rhea" id="RHEA-COMP:10700"/>
        <dbReference type="ChEBI" id="CHEBI:15378"/>
        <dbReference type="ChEBI" id="CHEBI:27130"/>
        <dbReference type="ChEBI" id="CHEBI:29950"/>
        <dbReference type="ChEBI" id="CHEBI:50058"/>
        <dbReference type="ChEBI" id="CHEBI:57856"/>
        <dbReference type="ChEBI" id="CHEBI:57925"/>
        <dbReference type="ChEBI" id="CHEBI:59789"/>
        <dbReference type="ChEBI" id="CHEBI:183640"/>
        <dbReference type="EC" id="2.1.1.137"/>
    </reaction>
</comment>
<dbReference type="EC" id="2.1.1.137" evidence="4"/>
<dbReference type="InterPro" id="IPR026669">
    <property type="entry name" value="Arsenite_MeTrfase-like"/>
</dbReference>
<feature type="domain" description="Methyltransferase" evidence="9">
    <location>
        <begin position="67"/>
        <end position="220"/>
    </location>
</feature>
<dbReference type="InterPro" id="IPR025714">
    <property type="entry name" value="Methyltranfer_dom"/>
</dbReference>
<dbReference type="InParanoid" id="A0A078AE03"/>
<evidence type="ECO:0000256" key="6">
    <source>
        <dbReference type="ARBA" id="ARBA00047941"/>
    </source>
</evidence>
<dbReference type="CDD" id="cd02440">
    <property type="entry name" value="AdoMet_MTases"/>
    <property type="match status" value="1"/>
</dbReference>
<comment type="similarity">
    <text evidence="3">Belongs to the methyltransferase superfamily. Arsenite methyltransferase family.</text>
</comment>
<dbReference type="PANTHER" id="PTHR43675">
    <property type="entry name" value="ARSENITE METHYLTRANSFERASE"/>
    <property type="match status" value="1"/>
</dbReference>
<evidence type="ECO:0000256" key="8">
    <source>
        <dbReference type="ARBA" id="ARBA00048428"/>
    </source>
</evidence>
<dbReference type="InterPro" id="IPR029063">
    <property type="entry name" value="SAM-dependent_MTases_sf"/>
</dbReference>
<evidence type="ECO:0000313" key="11">
    <source>
        <dbReference type="Proteomes" id="UP000039865"/>
    </source>
</evidence>
<dbReference type="SUPFAM" id="SSF53335">
    <property type="entry name" value="S-adenosyl-L-methionine-dependent methyltransferases"/>
    <property type="match status" value="1"/>
</dbReference>
<dbReference type="Pfam" id="PF13847">
    <property type="entry name" value="Methyltransf_31"/>
    <property type="match status" value="1"/>
</dbReference>
<evidence type="ECO:0000256" key="5">
    <source>
        <dbReference type="ARBA" id="ARBA00034545"/>
    </source>
</evidence>
<keyword evidence="11" id="KW-1185">Reference proteome</keyword>
<name>A0A078AE03_STYLE</name>
<evidence type="ECO:0000259" key="9">
    <source>
        <dbReference type="Pfam" id="PF13847"/>
    </source>
</evidence>
<dbReference type="Proteomes" id="UP000039865">
    <property type="component" value="Unassembled WGS sequence"/>
</dbReference>
<dbReference type="EMBL" id="CCKQ01008316">
    <property type="protein sequence ID" value="CDW79757.1"/>
    <property type="molecule type" value="Genomic_DNA"/>
</dbReference>
<comment type="catalytic activity">
    <reaction evidence="6">
        <text>arsenic triglutathione + [thioredoxin]-dithiol + S-adenosyl-L-methionine + 2 H2O = methylarsonous acid + [thioredoxin]-disulfide + 3 glutathione + S-adenosyl-L-homocysteine + H(+)</text>
        <dbReference type="Rhea" id="RHEA:69460"/>
        <dbReference type="Rhea" id="RHEA-COMP:10698"/>
        <dbReference type="Rhea" id="RHEA-COMP:10700"/>
        <dbReference type="ChEBI" id="CHEBI:15377"/>
        <dbReference type="ChEBI" id="CHEBI:15378"/>
        <dbReference type="ChEBI" id="CHEBI:17826"/>
        <dbReference type="ChEBI" id="CHEBI:29950"/>
        <dbReference type="ChEBI" id="CHEBI:50058"/>
        <dbReference type="ChEBI" id="CHEBI:57856"/>
        <dbReference type="ChEBI" id="CHEBI:57925"/>
        <dbReference type="ChEBI" id="CHEBI:59789"/>
        <dbReference type="ChEBI" id="CHEBI:183640"/>
        <dbReference type="EC" id="2.1.1.137"/>
    </reaction>
</comment>
<evidence type="ECO:0000256" key="4">
    <source>
        <dbReference type="ARBA" id="ARBA00034521"/>
    </source>
</evidence>
<dbReference type="PANTHER" id="PTHR43675:SF8">
    <property type="entry name" value="ARSENITE METHYLTRANSFERASE"/>
    <property type="match status" value="1"/>
</dbReference>